<dbReference type="CDD" id="cd06173">
    <property type="entry name" value="MFS_MefA_like"/>
    <property type="match status" value="1"/>
</dbReference>
<evidence type="ECO:0000256" key="5">
    <source>
        <dbReference type="ARBA" id="ARBA00022989"/>
    </source>
</evidence>
<sequence>MGICMQVFSRRFRILPLCTAKAVVASSMARRRCAVRSHLRLPPVSMSSPATVQAAAPDSVFGDAVFRRYWFARLCTTIGYQIFTVAVGWQMYDLTRDPLMLGMVGLVQFLPSVVLILMSGHVADRFDRRRIVRTCQAIEALLAAGMAVASLSGWIDSHHIFVFVALIGATRAFETPTLQALLPSVVTPRQLPRAVALASSAGQAAIIIGPAIGGFAYVAGPGVVYGLSATLFAIAAVLVSGITLRQAAQRLTAPVSVRTVFAGFAYIRSRPVLLGAISLDLFAVLLGGAVALLPIYARDILHTGPWGLGLLRSSPAVGALVMALWLARHPLNRRAGRIMFGAVALFGVATVVFGVSTWLPLSMVALVVLGASDMISVVVRSTLVQLDTPDDMRGRVGAVNSVFIGASNQLGEFESGVTAALLGPVGAVILGGVGTLLVVALWMRFFPALAARDRLHDHPA</sequence>
<evidence type="ECO:0000256" key="1">
    <source>
        <dbReference type="ARBA" id="ARBA00004651"/>
    </source>
</evidence>
<dbReference type="EMBL" id="CP002878">
    <property type="protein sequence ID" value="AEI81424.1"/>
    <property type="molecule type" value="Genomic_DNA"/>
</dbReference>
<dbReference type="PANTHER" id="PTHR23513:SF9">
    <property type="entry name" value="ENTEROBACTIN EXPORTER ENTS"/>
    <property type="match status" value="1"/>
</dbReference>
<dbReference type="KEGG" id="cnc:CNE_2c24790"/>
<keyword evidence="2" id="KW-0813">Transport</keyword>
<feature type="transmembrane region" description="Helical" evidence="7">
    <location>
        <begin position="98"/>
        <end position="117"/>
    </location>
</feature>
<evidence type="ECO:0000256" key="4">
    <source>
        <dbReference type="ARBA" id="ARBA00022692"/>
    </source>
</evidence>
<feature type="transmembrane region" description="Helical" evidence="7">
    <location>
        <begin position="70"/>
        <end position="92"/>
    </location>
</feature>
<feature type="transmembrane region" description="Helical" evidence="7">
    <location>
        <begin position="137"/>
        <end position="155"/>
    </location>
</feature>
<feature type="transmembrane region" description="Helical" evidence="7">
    <location>
        <begin position="272"/>
        <end position="297"/>
    </location>
</feature>
<keyword evidence="4 7" id="KW-0812">Transmembrane</keyword>
<dbReference type="InterPro" id="IPR010290">
    <property type="entry name" value="TM_effector"/>
</dbReference>
<organism evidence="8 9">
    <name type="scientific">Cupriavidus necator (strain ATCC 43291 / DSM 13513 / CCUG 52238 / LMG 8453 / N-1)</name>
    <name type="common">Ralstonia eutropha</name>
    <dbReference type="NCBI Taxonomy" id="1042878"/>
    <lineage>
        <taxon>Bacteria</taxon>
        <taxon>Pseudomonadati</taxon>
        <taxon>Pseudomonadota</taxon>
        <taxon>Betaproteobacteria</taxon>
        <taxon>Burkholderiales</taxon>
        <taxon>Burkholderiaceae</taxon>
        <taxon>Cupriavidus</taxon>
    </lineage>
</organism>
<evidence type="ECO:0000256" key="7">
    <source>
        <dbReference type="SAM" id="Phobius"/>
    </source>
</evidence>
<feature type="transmembrane region" description="Helical" evidence="7">
    <location>
        <begin position="419"/>
        <end position="442"/>
    </location>
</feature>
<reference evidence="8 9" key="1">
    <citation type="journal article" date="2011" name="J. Bacteriol.">
        <title>Complete genome sequence of the type strain Cupriavidus necator N-1.</title>
        <authorList>
            <person name="Poehlein A."/>
            <person name="Kusian B."/>
            <person name="Friedrich B."/>
            <person name="Daniel R."/>
            <person name="Bowien B."/>
        </authorList>
    </citation>
    <scope>NUCLEOTIDE SEQUENCE [LARGE SCALE GENOMIC DNA]</scope>
    <source>
        <strain evidence="9">ATCC 43291 / DSM 13513 / CCUG 52238 / LMG 8453 / N-1</strain>
    </source>
</reference>
<comment type="subcellular location">
    <subcellularLocation>
        <location evidence="1">Cell membrane</location>
        <topology evidence="1">Multi-pass membrane protein</topology>
    </subcellularLocation>
</comment>
<dbReference type="Proteomes" id="UP000006798">
    <property type="component" value="Chromosome 2"/>
</dbReference>
<keyword evidence="5 7" id="KW-1133">Transmembrane helix</keyword>
<dbReference type="HOGENOM" id="CLU_034180_11_0_4"/>
<feature type="transmembrane region" description="Helical" evidence="7">
    <location>
        <begin position="309"/>
        <end position="327"/>
    </location>
</feature>
<keyword evidence="6 7" id="KW-0472">Membrane</keyword>
<protein>
    <submittedName>
        <fullName evidence="8">Major facilitator superfamily MFS</fullName>
    </submittedName>
</protein>
<feature type="transmembrane region" description="Helical" evidence="7">
    <location>
        <begin position="223"/>
        <end position="244"/>
    </location>
</feature>
<evidence type="ECO:0000313" key="9">
    <source>
        <dbReference type="Proteomes" id="UP000006798"/>
    </source>
</evidence>
<dbReference type="AlphaFoldDB" id="F8GMS7"/>
<dbReference type="InterPro" id="IPR036259">
    <property type="entry name" value="MFS_trans_sf"/>
</dbReference>
<gene>
    <name evidence="8" type="ordered locus">CNE_2c24790</name>
</gene>
<feature type="transmembrane region" description="Helical" evidence="7">
    <location>
        <begin position="194"/>
        <end position="217"/>
    </location>
</feature>
<dbReference type="PANTHER" id="PTHR23513">
    <property type="entry name" value="INTEGRAL MEMBRANE EFFLUX PROTEIN-RELATED"/>
    <property type="match status" value="1"/>
</dbReference>
<evidence type="ECO:0000256" key="2">
    <source>
        <dbReference type="ARBA" id="ARBA00022448"/>
    </source>
</evidence>
<feature type="transmembrane region" description="Helical" evidence="7">
    <location>
        <begin position="161"/>
        <end position="182"/>
    </location>
</feature>
<dbReference type="Pfam" id="PF05977">
    <property type="entry name" value="MFS_3"/>
    <property type="match status" value="1"/>
</dbReference>
<dbReference type="Gene3D" id="1.20.1250.20">
    <property type="entry name" value="MFS general substrate transporter like domains"/>
    <property type="match status" value="1"/>
</dbReference>
<name>F8GMS7_CUPNN</name>
<keyword evidence="3" id="KW-1003">Cell membrane</keyword>
<evidence type="ECO:0000256" key="6">
    <source>
        <dbReference type="ARBA" id="ARBA00023136"/>
    </source>
</evidence>
<proteinExistence type="predicted"/>
<evidence type="ECO:0000313" key="8">
    <source>
        <dbReference type="EMBL" id="AEI81424.1"/>
    </source>
</evidence>
<dbReference type="GO" id="GO:0005886">
    <property type="term" value="C:plasma membrane"/>
    <property type="evidence" value="ECO:0007669"/>
    <property type="project" value="UniProtKB-SubCell"/>
</dbReference>
<accession>F8GMS7</accession>
<feature type="transmembrane region" description="Helical" evidence="7">
    <location>
        <begin position="339"/>
        <end position="359"/>
    </location>
</feature>
<evidence type="ECO:0000256" key="3">
    <source>
        <dbReference type="ARBA" id="ARBA00022475"/>
    </source>
</evidence>
<dbReference type="SUPFAM" id="SSF103473">
    <property type="entry name" value="MFS general substrate transporter"/>
    <property type="match status" value="1"/>
</dbReference>